<dbReference type="SUPFAM" id="SSF53098">
    <property type="entry name" value="Ribonuclease H-like"/>
    <property type="match status" value="1"/>
</dbReference>
<keyword evidence="13 14" id="KW-0464">Manganese</keyword>
<dbReference type="InterPro" id="IPR024567">
    <property type="entry name" value="RNase_HII/HIII_dom"/>
</dbReference>
<dbReference type="Proteomes" id="UP001596104">
    <property type="component" value="Unassembled WGS sequence"/>
</dbReference>
<dbReference type="NCBIfam" id="NF000594">
    <property type="entry name" value="PRK00015.1-1"/>
    <property type="match status" value="1"/>
</dbReference>
<dbReference type="Pfam" id="PF01351">
    <property type="entry name" value="RNase_HII"/>
    <property type="match status" value="1"/>
</dbReference>
<dbReference type="InterPro" id="IPR022898">
    <property type="entry name" value="RNase_HII"/>
</dbReference>
<organism evidence="18 19">
    <name type="scientific">Bosea vestrisii</name>
    <dbReference type="NCBI Taxonomy" id="151416"/>
    <lineage>
        <taxon>Bacteria</taxon>
        <taxon>Pseudomonadati</taxon>
        <taxon>Pseudomonadota</taxon>
        <taxon>Alphaproteobacteria</taxon>
        <taxon>Hyphomicrobiales</taxon>
        <taxon>Boseaceae</taxon>
        <taxon>Bosea</taxon>
    </lineage>
</organism>
<keyword evidence="10 14" id="KW-0479">Metal-binding</keyword>
<dbReference type="CDD" id="cd07182">
    <property type="entry name" value="RNase_HII_bacteria_HII_like"/>
    <property type="match status" value="1"/>
</dbReference>
<feature type="binding site" evidence="14 15">
    <location>
        <position position="146"/>
    </location>
    <ligand>
        <name>a divalent metal cation</name>
        <dbReference type="ChEBI" id="CHEBI:60240"/>
    </ligand>
</feature>
<comment type="caution">
    <text evidence="18">The sequence shown here is derived from an EMBL/GenBank/DDBJ whole genome shotgun (WGS) entry which is preliminary data.</text>
</comment>
<evidence type="ECO:0000256" key="10">
    <source>
        <dbReference type="ARBA" id="ARBA00022723"/>
    </source>
</evidence>
<proteinExistence type="inferred from homology"/>
<evidence type="ECO:0000259" key="17">
    <source>
        <dbReference type="PROSITE" id="PS51975"/>
    </source>
</evidence>
<evidence type="ECO:0000256" key="8">
    <source>
        <dbReference type="ARBA" id="ARBA00022490"/>
    </source>
</evidence>
<keyword evidence="11 14" id="KW-0255">Endonuclease</keyword>
<comment type="function">
    <text evidence="3 14 16">Endonuclease that specifically degrades the RNA of RNA-DNA hybrids.</text>
</comment>
<evidence type="ECO:0000256" key="4">
    <source>
        <dbReference type="ARBA" id="ARBA00004496"/>
    </source>
</evidence>
<evidence type="ECO:0000256" key="7">
    <source>
        <dbReference type="ARBA" id="ARBA00019179"/>
    </source>
</evidence>
<evidence type="ECO:0000256" key="15">
    <source>
        <dbReference type="PROSITE-ProRule" id="PRU01319"/>
    </source>
</evidence>
<feature type="binding site" evidence="14 15">
    <location>
        <position position="54"/>
    </location>
    <ligand>
        <name>a divalent metal cation</name>
        <dbReference type="ChEBI" id="CHEBI:60240"/>
    </ligand>
</feature>
<dbReference type="PANTHER" id="PTHR10954">
    <property type="entry name" value="RIBONUCLEASE H2 SUBUNIT A"/>
    <property type="match status" value="1"/>
</dbReference>
<dbReference type="InterPro" id="IPR001352">
    <property type="entry name" value="RNase_HII/HIII"/>
</dbReference>
<dbReference type="GO" id="GO:0004523">
    <property type="term" value="F:RNA-DNA hybrid ribonuclease activity"/>
    <property type="evidence" value="ECO:0007669"/>
    <property type="project" value="UniProtKB-EC"/>
</dbReference>
<dbReference type="InterPro" id="IPR036397">
    <property type="entry name" value="RNaseH_sf"/>
</dbReference>
<dbReference type="EMBL" id="JBHSLV010000055">
    <property type="protein sequence ID" value="MFC5395858.1"/>
    <property type="molecule type" value="Genomic_DNA"/>
</dbReference>
<protein>
    <recommendedName>
        <fullName evidence="7 14">Ribonuclease HII</fullName>
        <shortName evidence="14">RNase HII</shortName>
        <ecNumber evidence="6 14">3.1.26.4</ecNumber>
    </recommendedName>
</protein>
<keyword evidence="8 14" id="KW-0963">Cytoplasm</keyword>
<feature type="binding site" evidence="14 15">
    <location>
        <position position="55"/>
    </location>
    <ligand>
        <name>a divalent metal cation</name>
        <dbReference type="ChEBI" id="CHEBI:60240"/>
    </ligand>
</feature>
<comment type="similarity">
    <text evidence="5 14 16">Belongs to the RNase HII family.</text>
</comment>
<dbReference type="EC" id="3.1.26.4" evidence="6 14"/>
<dbReference type="NCBIfam" id="NF000595">
    <property type="entry name" value="PRK00015.1-3"/>
    <property type="match status" value="1"/>
</dbReference>
<keyword evidence="19" id="KW-1185">Reference proteome</keyword>
<sequence length="237" mass="24622">MRGGRRRGAQRIVDATKRSADLGAMIWHSEAMTADFSREQAAMIAGRARVAGVDEVGRGPLAGPVVAAAVILDPHAVPDGLADSKELSAARREELCVLILASALAVGVGSASATEIDRINIRQATLLSMRRAVGALPLSPDLVLVDGNDPPALACSCEAIIGGDGLIASIAAASIVAKVMRDRMMARLSLTYPAYGFAGHAGYGTAAHRAALKMHGPCPAHRYSFAPIKGVWSRPPV</sequence>
<evidence type="ECO:0000256" key="3">
    <source>
        <dbReference type="ARBA" id="ARBA00004065"/>
    </source>
</evidence>
<dbReference type="Gene3D" id="3.30.420.10">
    <property type="entry name" value="Ribonuclease H-like superfamily/Ribonuclease H"/>
    <property type="match status" value="1"/>
</dbReference>
<evidence type="ECO:0000256" key="2">
    <source>
        <dbReference type="ARBA" id="ARBA00001946"/>
    </source>
</evidence>
<accession>A0ABW0HF31</accession>
<comment type="cofactor">
    <cofactor evidence="2">
        <name>Mg(2+)</name>
        <dbReference type="ChEBI" id="CHEBI:18420"/>
    </cofactor>
</comment>
<evidence type="ECO:0000256" key="11">
    <source>
        <dbReference type="ARBA" id="ARBA00022759"/>
    </source>
</evidence>
<dbReference type="InterPro" id="IPR012337">
    <property type="entry name" value="RNaseH-like_sf"/>
</dbReference>
<feature type="domain" description="RNase H type-2" evidence="17">
    <location>
        <begin position="48"/>
        <end position="237"/>
    </location>
</feature>
<keyword evidence="12 14" id="KW-0378">Hydrolase</keyword>
<name>A0ABW0HF31_9HYPH</name>
<evidence type="ECO:0000256" key="12">
    <source>
        <dbReference type="ARBA" id="ARBA00022801"/>
    </source>
</evidence>
<evidence type="ECO:0000313" key="18">
    <source>
        <dbReference type="EMBL" id="MFC5395858.1"/>
    </source>
</evidence>
<dbReference type="PANTHER" id="PTHR10954:SF18">
    <property type="entry name" value="RIBONUCLEASE HII"/>
    <property type="match status" value="1"/>
</dbReference>
<keyword evidence="9 14" id="KW-0540">Nuclease</keyword>
<dbReference type="PROSITE" id="PS51975">
    <property type="entry name" value="RNASE_H_2"/>
    <property type="match status" value="1"/>
</dbReference>
<comment type="subcellular location">
    <subcellularLocation>
        <location evidence="4 14">Cytoplasm</location>
    </subcellularLocation>
</comment>
<reference evidence="19" key="1">
    <citation type="journal article" date="2019" name="Int. J. Syst. Evol. Microbiol.">
        <title>The Global Catalogue of Microorganisms (GCM) 10K type strain sequencing project: providing services to taxonomists for standard genome sequencing and annotation.</title>
        <authorList>
            <consortium name="The Broad Institute Genomics Platform"/>
            <consortium name="The Broad Institute Genome Sequencing Center for Infectious Disease"/>
            <person name="Wu L."/>
            <person name="Ma J."/>
        </authorList>
    </citation>
    <scope>NUCLEOTIDE SEQUENCE [LARGE SCALE GENOMIC DNA]</scope>
    <source>
        <strain evidence="19">CGMCC 1.16326</strain>
    </source>
</reference>
<evidence type="ECO:0000256" key="9">
    <source>
        <dbReference type="ARBA" id="ARBA00022722"/>
    </source>
</evidence>
<evidence type="ECO:0000256" key="13">
    <source>
        <dbReference type="ARBA" id="ARBA00023211"/>
    </source>
</evidence>
<evidence type="ECO:0000256" key="6">
    <source>
        <dbReference type="ARBA" id="ARBA00012180"/>
    </source>
</evidence>
<evidence type="ECO:0000313" key="19">
    <source>
        <dbReference type="Proteomes" id="UP001596104"/>
    </source>
</evidence>
<evidence type="ECO:0000256" key="1">
    <source>
        <dbReference type="ARBA" id="ARBA00000077"/>
    </source>
</evidence>
<gene>
    <name evidence="14" type="primary">rnhB</name>
    <name evidence="18" type="ORF">ACFPPC_24795</name>
</gene>
<comment type="cofactor">
    <cofactor evidence="14 15">
        <name>Mn(2+)</name>
        <dbReference type="ChEBI" id="CHEBI:29035"/>
    </cofactor>
    <cofactor evidence="14 15">
        <name>Mg(2+)</name>
        <dbReference type="ChEBI" id="CHEBI:18420"/>
    </cofactor>
    <text evidence="14 15">Manganese or magnesium. Binds 1 divalent metal ion per monomer in the absence of substrate. May bind a second metal ion after substrate binding.</text>
</comment>
<dbReference type="HAMAP" id="MF_00052_B">
    <property type="entry name" value="RNase_HII_B"/>
    <property type="match status" value="1"/>
</dbReference>
<comment type="catalytic activity">
    <reaction evidence="1 14 15 16">
        <text>Endonucleolytic cleavage to 5'-phosphomonoester.</text>
        <dbReference type="EC" id="3.1.26.4"/>
    </reaction>
</comment>
<evidence type="ECO:0000256" key="14">
    <source>
        <dbReference type="HAMAP-Rule" id="MF_00052"/>
    </source>
</evidence>
<dbReference type="RefSeq" id="WP_377012001.1">
    <property type="nucleotide sequence ID" value="NZ_JBHSLV010000055.1"/>
</dbReference>
<evidence type="ECO:0000256" key="5">
    <source>
        <dbReference type="ARBA" id="ARBA00007383"/>
    </source>
</evidence>
<evidence type="ECO:0000256" key="16">
    <source>
        <dbReference type="RuleBase" id="RU003515"/>
    </source>
</evidence>